<dbReference type="PROSITE" id="PS51402">
    <property type="entry name" value="CATALASE_3"/>
    <property type="match status" value="1"/>
</dbReference>
<protein>
    <submittedName>
        <fullName evidence="2">Catalase-like domain-containing protein</fullName>
    </submittedName>
</protein>
<dbReference type="GO" id="GO:0004096">
    <property type="term" value="F:catalase activity"/>
    <property type="evidence" value="ECO:0007669"/>
    <property type="project" value="InterPro"/>
</dbReference>
<organism evidence="2 3">
    <name type="scientific">Parachaetomium inaequale</name>
    <dbReference type="NCBI Taxonomy" id="2588326"/>
    <lineage>
        <taxon>Eukaryota</taxon>
        <taxon>Fungi</taxon>
        <taxon>Dikarya</taxon>
        <taxon>Ascomycota</taxon>
        <taxon>Pezizomycotina</taxon>
        <taxon>Sordariomycetes</taxon>
        <taxon>Sordariomycetidae</taxon>
        <taxon>Sordariales</taxon>
        <taxon>Chaetomiaceae</taxon>
        <taxon>Parachaetomium</taxon>
    </lineage>
</organism>
<dbReference type="AlphaFoldDB" id="A0AAN6P4Q0"/>
<keyword evidence="3" id="KW-1185">Reference proteome</keyword>
<dbReference type="InterPro" id="IPR011614">
    <property type="entry name" value="Catalase_core"/>
</dbReference>
<feature type="domain" description="Catalase core" evidence="1">
    <location>
        <begin position="1"/>
        <end position="182"/>
    </location>
</feature>
<name>A0AAN6P4Q0_9PEZI</name>
<dbReference type="GO" id="GO:0005739">
    <property type="term" value="C:mitochondrion"/>
    <property type="evidence" value="ECO:0007669"/>
    <property type="project" value="TreeGrafter"/>
</dbReference>
<dbReference type="Proteomes" id="UP001303115">
    <property type="component" value="Unassembled WGS sequence"/>
</dbReference>
<gene>
    <name evidence="2" type="ORF">C8A01DRAFT_21122</name>
</gene>
<dbReference type="Gene3D" id="2.40.180.10">
    <property type="entry name" value="Catalase core domain"/>
    <property type="match status" value="1"/>
</dbReference>
<dbReference type="GO" id="GO:0020037">
    <property type="term" value="F:heme binding"/>
    <property type="evidence" value="ECO:0007669"/>
    <property type="project" value="InterPro"/>
</dbReference>
<dbReference type="InterPro" id="IPR020835">
    <property type="entry name" value="Catalase_sf"/>
</dbReference>
<dbReference type="GO" id="GO:0005777">
    <property type="term" value="C:peroxisome"/>
    <property type="evidence" value="ECO:0007669"/>
    <property type="project" value="TreeGrafter"/>
</dbReference>
<dbReference type="PANTHER" id="PTHR11465:SF26">
    <property type="entry name" value="CATALASE 2"/>
    <property type="match status" value="1"/>
</dbReference>
<evidence type="ECO:0000259" key="1">
    <source>
        <dbReference type="SMART" id="SM01060"/>
    </source>
</evidence>
<dbReference type="PANTHER" id="PTHR11465">
    <property type="entry name" value="CATALASE"/>
    <property type="match status" value="1"/>
</dbReference>
<dbReference type="SMART" id="SM01060">
    <property type="entry name" value="Catalase"/>
    <property type="match status" value="1"/>
</dbReference>
<dbReference type="SUPFAM" id="SSF56634">
    <property type="entry name" value="Heme-dependent catalase-like"/>
    <property type="match status" value="1"/>
</dbReference>
<reference evidence="3" key="1">
    <citation type="journal article" date="2023" name="Mol. Phylogenet. Evol.">
        <title>Genome-scale phylogeny and comparative genomics of the fungal order Sordariales.</title>
        <authorList>
            <person name="Hensen N."/>
            <person name="Bonometti L."/>
            <person name="Westerberg I."/>
            <person name="Brannstrom I.O."/>
            <person name="Guillou S."/>
            <person name="Cros-Aarteil S."/>
            <person name="Calhoun S."/>
            <person name="Haridas S."/>
            <person name="Kuo A."/>
            <person name="Mondo S."/>
            <person name="Pangilinan J."/>
            <person name="Riley R."/>
            <person name="LaButti K."/>
            <person name="Andreopoulos B."/>
            <person name="Lipzen A."/>
            <person name="Chen C."/>
            <person name="Yan M."/>
            <person name="Daum C."/>
            <person name="Ng V."/>
            <person name="Clum A."/>
            <person name="Steindorff A."/>
            <person name="Ohm R.A."/>
            <person name="Martin F."/>
            <person name="Silar P."/>
            <person name="Natvig D.O."/>
            <person name="Lalanne C."/>
            <person name="Gautier V."/>
            <person name="Ament-Velasquez S.L."/>
            <person name="Kruys A."/>
            <person name="Hutchinson M.I."/>
            <person name="Powell A.J."/>
            <person name="Barry K."/>
            <person name="Miller A.N."/>
            <person name="Grigoriev I.V."/>
            <person name="Debuchy R."/>
            <person name="Gladieux P."/>
            <person name="Hiltunen Thoren M."/>
            <person name="Johannesson H."/>
        </authorList>
    </citation>
    <scope>NUCLEOTIDE SEQUENCE [LARGE SCALE GENOMIC DNA]</scope>
    <source>
        <strain evidence="3">CBS 284.82</strain>
    </source>
</reference>
<dbReference type="GO" id="GO:0042542">
    <property type="term" value="P:response to hydrogen peroxide"/>
    <property type="evidence" value="ECO:0007669"/>
    <property type="project" value="TreeGrafter"/>
</dbReference>
<dbReference type="Pfam" id="PF00199">
    <property type="entry name" value="Catalase"/>
    <property type="match status" value="1"/>
</dbReference>
<sequence length="354" mass="39567">YKHVKIHFKPDAGIKTLDSSEALRLAGEEPDHHIKDLYNAIDCGDYPSWTMYFQIMHPKEAETYRWNIFDITRIWPHKDYPLRPVGRLVLNRNPDNHFQDVEQAAFSPSNMVPGIGPSVDPMLQARMFSYPGAARYRIGPNYQQLPCNRASYVYSPFQRDGPMRVDGNYGGGPDYSDHTQWVPLPVLRLGPKDVTHDEWVGKGTLYSTGVTKEDFEQPRDLWSIFKSNGKDKAFACNVAAHLGKALPGVQKATIEMFSLVYKEVGEAIGSALKELEGSGGAGIEHCSQPRQHKGYREAGKSYWWIGPEWRCTHRVSATGFPLAVLPVCGAAFGHAGCTALTAIYGQRLPLSQVV</sequence>
<evidence type="ECO:0000313" key="3">
    <source>
        <dbReference type="Proteomes" id="UP001303115"/>
    </source>
</evidence>
<dbReference type="PRINTS" id="PR00067">
    <property type="entry name" value="CATALASE"/>
</dbReference>
<dbReference type="InterPro" id="IPR018028">
    <property type="entry name" value="Catalase"/>
</dbReference>
<feature type="non-terminal residue" evidence="2">
    <location>
        <position position="1"/>
    </location>
</feature>
<proteinExistence type="predicted"/>
<dbReference type="EMBL" id="MU854721">
    <property type="protein sequence ID" value="KAK4031713.1"/>
    <property type="molecule type" value="Genomic_DNA"/>
</dbReference>
<accession>A0AAN6P4Q0</accession>
<dbReference type="GO" id="GO:0042744">
    <property type="term" value="P:hydrogen peroxide catabolic process"/>
    <property type="evidence" value="ECO:0007669"/>
    <property type="project" value="TreeGrafter"/>
</dbReference>
<comment type="caution">
    <text evidence="2">The sequence shown here is derived from an EMBL/GenBank/DDBJ whole genome shotgun (WGS) entry which is preliminary data.</text>
</comment>
<evidence type="ECO:0000313" key="2">
    <source>
        <dbReference type="EMBL" id="KAK4031713.1"/>
    </source>
</evidence>